<name>A0A7R9CPW6_TIMPO</name>
<protein>
    <submittedName>
        <fullName evidence="1">Uncharacterized protein</fullName>
    </submittedName>
</protein>
<dbReference type="AlphaFoldDB" id="A0A7R9CPW6"/>
<gene>
    <name evidence="1" type="ORF">TPSB3V08_LOCUS2303</name>
</gene>
<accession>A0A7R9CPW6</accession>
<reference evidence="1" key="1">
    <citation type="submission" date="2020-11" db="EMBL/GenBank/DDBJ databases">
        <authorList>
            <person name="Tran Van P."/>
        </authorList>
    </citation>
    <scope>NUCLEOTIDE SEQUENCE</scope>
</reference>
<dbReference type="EMBL" id="OD000905">
    <property type="protein sequence ID" value="CAD7399757.1"/>
    <property type="molecule type" value="Genomic_DNA"/>
</dbReference>
<proteinExistence type="predicted"/>
<evidence type="ECO:0000313" key="1">
    <source>
        <dbReference type="EMBL" id="CAD7399757.1"/>
    </source>
</evidence>
<dbReference type="SUPFAM" id="SSF49854">
    <property type="entry name" value="Spermadhesin, CUB domain"/>
    <property type="match status" value="1"/>
</dbReference>
<sequence length="163" mass="17996">MLRVTGVIPNAAFLTLSGYDGGARYSRQGLGNGVRVLSGYSMRAFKRMGSEDTWIGGLKVAKKLGACFPSRVPGVPRIVVGWCIHEYMDVYSEAKKPDASELINSPFGGRYCGPIPPRRRISLYQVLSLGFFTDKNSSYPELFGGRYSFINECTLFFISDSNP</sequence>
<organism evidence="1">
    <name type="scientific">Timema poppense</name>
    <name type="common">Walking stick</name>
    <dbReference type="NCBI Taxonomy" id="170557"/>
    <lineage>
        <taxon>Eukaryota</taxon>
        <taxon>Metazoa</taxon>
        <taxon>Ecdysozoa</taxon>
        <taxon>Arthropoda</taxon>
        <taxon>Hexapoda</taxon>
        <taxon>Insecta</taxon>
        <taxon>Pterygota</taxon>
        <taxon>Neoptera</taxon>
        <taxon>Polyneoptera</taxon>
        <taxon>Phasmatodea</taxon>
        <taxon>Timematodea</taxon>
        <taxon>Timematoidea</taxon>
        <taxon>Timematidae</taxon>
        <taxon>Timema</taxon>
    </lineage>
</organism>
<dbReference type="InterPro" id="IPR035914">
    <property type="entry name" value="Sperma_CUB_dom_sf"/>
</dbReference>